<comment type="caution">
    <text evidence="1">The sequence shown here is derived from an EMBL/GenBank/DDBJ whole genome shotgun (WGS) entry which is preliminary data.</text>
</comment>
<reference evidence="1" key="1">
    <citation type="submission" date="2021-10" db="EMBL/GenBank/DDBJ databases">
        <title>De novo Genome Assembly of Clathrus columnatus (Basidiomycota, Fungi) Using Illumina and Nanopore Sequence Data.</title>
        <authorList>
            <person name="Ogiso-Tanaka E."/>
            <person name="Itagaki H."/>
            <person name="Hosoya T."/>
            <person name="Hosaka K."/>
        </authorList>
    </citation>
    <scope>NUCLEOTIDE SEQUENCE</scope>
    <source>
        <strain evidence="1">MO-923</strain>
    </source>
</reference>
<dbReference type="EMBL" id="BPWL01000002">
    <property type="protein sequence ID" value="GJJ07984.1"/>
    <property type="molecule type" value="Genomic_DNA"/>
</dbReference>
<sequence length="366" mass="41477">MHLEPGYYTIHNGDNLVGRSLLEDFSLNPKTVFNATPDTESIWQVERLPDGKYILRNFEAPVAPINGVVKAVIYPNIDESLKIFEWEVTSRHYQGKNLYTLELVTLKSGIYTIHNEFSPVGRASVEDLSLRPKAIYNATDEARSLWYIQAENNGKYKLLNLGAPVAAEGDKLFAFIQPDLNPNDPRFEWTVEPQFHQGPFLYTIVPFVLRTGFYKIRSNNDLVGRALVEDKSLLPKPILNKTDNPHATWFVQNVGPYRYKLSASQGFDIESLESTSEKFRGYDPVGVEGQSPSLVFAVLEPKFVGPDWGIIPRFEYGEDVYTIQLATSPSILLDRAWFAHEGQRSQIQIQNVLLQDPIAPNLSLQD</sequence>
<name>A0AAV5A402_9AGAM</name>
<proteinExistence type="predicted"/>
<evidence type="ECO:0000313" key="2">
    <source>
        <dbReference type="Proteomes" id="UP001050691"/>
    </source>
</evidence>
<evidence type="ECO:0008006" key="3">
    <source>
        <dbReference type="Google" id="ProtNLM"/>
    </source>
</evidence>
<dbReference type="GO" id="GO:0004867">
    <property type="term" value="F:serine-type endopeptidase inhibitor activity"/>
    <property type="evidence" value="ECO:0007669"/>
    <property type="project" value="InterPro"/>
</dbReference>
<dbReference type="Proteomes" id="UP001050691">
    <property type="component" value="Unassembled WGS sequence"/>
</dbReference>
<gene>
    <name evidence="1" type="ORF">Clacol_002191</name>
</gene>
<dbReference type="AlphaFoldDB" id="A0AAV5A402"/>
<keyword evidence="2" id="KW-1185">Reference proteome</keyword>
<dbReference type="InterPro" id="IPR031755">
    <property type="entry name" value="Inhibitor_I66"/>
</dbReference>
<dbReference type="Gene3D" id="2.80.10.50">
    <property type="match status" value="3"/>
</dbReference>
<accession>A0AAV5A402</accession>
<dbReference type="CDD" id="cd23428">
    <property type="entry name" value="beta-trefoil_Ricin_SPI"/>
    <property type="match status" value="1"/>
</dbReference>
<organism evidence="1 2">
    <name type="scientific">Clathrus columnatus</name>
    <dbReference type="NCBI Taxonomy" id="1419009"/>
    <lineage>
        <taxon>Eukaryota</taxon>
        <taxon>Fungi</taxon>
        <taxon>Dikarya</taxon>
        <taxon>Basidiomycota</taxon>
        <taxon>Agaricomycotina</taxon>
        <taxon>Agaricomycetes</taxon>
        <taxon>Phallomycetidae</taxon>
        <taxon>Phallales</taxon>
        <taxon>Clathraceae</taxon>
        <taxon>Clathrus</taxon>
    </lineage>
</organism>
<protein>
    <recommendedName>
        <fullName evidence="3">Ricin B lectin domain-containing protein</fullName>
    </recommendedName>
</protein>
<evidence type="ECO:0000313" key="1">
    <source>
        <dbReference type="EMBL" id="GJJ07984.1"/>
    </source>
</evidence>
<dbReference type="Pfam" id="PF16850">
    <property type="entry name" value="Inhibitor_I66"/>
    <property type="match status" value="3"/>
</dbReference>